<dbReference type="Pfam" id="PF23996">
    <property type="entry name" value="DUF7314"/>
    <property type="match status" value="1"/>
</dbReference>
<keyword evidence="1" id="KW-0472">Membrane</keyword>
<evidence type="ECO:0000259" key="2">
    <source>
        <dbReference type="Pfam" id="PF23996"/>
    </source>
</evidence>
<dbReference type="AlphaFoldDB" id="A0A1G9T150"/>
<dbReference type="STRING" id="996166.SAMN05192554_10280"/>
<name>A0A1G9T150_9EURY</name>
<keyword evidence="4" id="KW-1185">Reference proteome</keyword>
<proteinExistence type="predicted"/>
<evidence type="ECO:0000256" key="1">
    <source>
        <dbReference type="SAM" id="Phobius"/>
    </source>
</evidence>
<evidence type="ECO:0000313" key="4">
    <source>
        <dbReference type="Proteomes" id="UP000199370"/>
    </source>
</evidence>
<feature type="transmembrane region" description="Helical" evidence="1">
    <location>
        <begin position="57"/>
        <end position="76"/>
    </location>
</feature>
<dbReference type="Proteomes" id="UP000199370">
    <property type="component" value="Unassembled WGS sequence"/>
</dbReference>
<gene>
    <name evidence="3" type="ORF">SAMN05192554_10280</name>
</gene>
<reference evidence="3 4" key="1">
    <citation type="submission" date="2016-10" db="EMBL/GenBank/DDBJ databases">
        <authorList>
            <person name="de Groot N.N."/>
        </authorList>
    </citation>
    <scope>NUCLEOTIDE SEQUENCE [LARGE SCALE GENOMIC DNA]</scope>
    <source>
        <strain evidence="4">EB21,IBRC-M 10013,KCTC 4048</strain>
    </source>
</reference>
<accession>A0A1G9T150</accession>
<dbReference type="RefSeq" id="WP_089731322.1">
    <property type="nucleotide sequence ID" value="NZ_FNIA01000002.1"/>
</dbReference>
<dbReference type="EMBL" id="FNIA01000002">
    <property type="protein sequence ID" value="SDM41439.1"/>
    <property type="molecule type" value="Genomic_DNA"/>
</dbReference>
<feature type="domain" description="DUF7314" evidence="2">
    <location>
        <begin position="1"/>
        <end position="84"/>
    </location>
</feature>
<sequence>MADEFMKGLAIATASGLIWMVLAGWYNTPGFEDTQLLGADPADPSALEAIALIVKEGLFWFMILGAVTFWIVLPAAREARARLAN</sequence>
<dbReference type="OrthoDB" id="209648at2157"/>
<keyword evidence="1" id="KW-1133">Transmembrane helix</keyword>
<dbReference type="InterPro" id="IPR055738">
    <property type="entry name" value="DUF7314"/>
</dbReference>
<organism evidence="3 4">
    <name type="scientific">Haloarchaeobius iranensis</name>
    <dbReference type="NCBI Taxonomy" id="996166"/>
    <lineage>
        <taxon>Archaea</taxon>
        <taxon>Methanobacteriati</taxon>
        <taxon>Methanobacteriota</taxon>
        <taxon>Stenosarchaea group</taxon>
        <taxon>Halobacteria</taxon>
        <taxon>Halobacteriales</taxon>
        <taxon>Halorubellaceae</taxon>
        <taxon>Haloarchaeobius</taxon>
    </lineage>
</organism>
<evidence type="ECO:0000313" key="3">
    <source>
        <dbReference type="EMBL" id="SDM41439.1"/>
    </source>
</evidence>
<keyword evidence="1" id="KW-0812">Transmembrane</keyword>
<protein>
    <recommendedName>
        <fullName evidence="2">DUF7314 domain-containing protein</fullName>
    </recommendedName>
</protein>